<keyword evidence="2" id="KW-1185">Reference proteome</keyword>
<dbReference type="EMBL" id="QOCI01000008">
    <property type="protein sequence ID" value="RRR18217.1"/>
    <property type="molecule type" value="Genomic_DNA"/>
</dbReference>
<sequence length="237" mass="24790">MTDASDPGALLAPSPLETWPPAWSPAAVVMDCDGLLVDTEGRWLALQEDYLADHGASLDPEARRALTGRPIEVVVTAIAEAIGKDPHRAGAELMAAHQERLEEPLVPLPGAVRTVRAVAAVRPVAVASNSPRDLLERTLDALGLTDAFDARVSLDDVAAGKPAPDLYLAAAAALGADPADCLALEDSETGARAALAAGMQLIAVPSIPGQDPVAPRRLDSLEDPVLADWISTWEARR</sequence>
<dbReference type="Gene3D" id="1.10.150.240">
    <property type="entry name" value="Putative phosphatase, domain 2"/>
    <property type="match status" value="1"/>
</dbReference>
<dbReference type="InterPro" id="IPR006439">
    <property type="entry name" value="HAD-SF_hydro_IA"/>
</dbReference>
<dbReference type="SFLD" id="SFLDS00003">
    <property type="entry name" value="Haloacid_Dehalogenase"/>
    <property type="match status" value="1"/>
</dbReference>
<dbReference type="RefSeq" id="WP_126987455.1">
    <property type="nucleotide sequence ID" value="NZ_JALXWX010000046.1"/>
</dbReference>
<protein>
    <submittedName>
        <fullName evidence="1">HAD family phosphatase</fullName>
    </submittedName>
</protein>
<dbReference type="InterPro" id="IPR036412">
    <property type="entry name" value="HAD-like_sf"/>
</dbReference>
<dbReference type="SUPFAM" id="SSF56784">
    <property type="entry name" value="HAD-like"/>
    <property type="match status" value="1"/>
</dbReference>
<dbReference type="SFLD" id="SFLDG01129">
    <property type="entry name" value="C1.5:_HAD__Beta-PGM__Phosphata"/>
    <property type="match status" value="1"/>
</dbReference>
<dbReference type="PANTHER" id="PTHR18901:SF38">
    <property type="entry name" value="PSEUDOURIDINE-5'-PHOSPHATASE"/>
    <property type="match status" value="1"/>
</dbReference>
<evidence type="ECO:0000313" key="1">
    <source>
        <dbReference type="EMBL" id="RRR18217.1"/>
    </source>
</evidence>
<dbReference type="PANTHER" id="PTHR18901">
    <property type="entry name" value="2-DEOXYGLUCOSE-6-PHOSPHATE PHOSPHATASE 2"/>
    <property type="match status" value="1"/>
</dbReference>
<evidence type="ECO:0000313" key="2">
    <source>
        <dbReference type="Proteomes" id="UP000274327"/>
    </source>
</evidence>
<accession>A0A426SJ68</accession>
<gene>
    <name evidence="1" type="ORF">DS079_10735</name>
</gene>
<dbReference type="InterPro" id="IPR023198">
    <property type="entry name" value="PGP-like_dom2"/>
</dbReference>
<dbReference type="InterPro" id="IPR023214">
    <property type="entry name" value="HAD_sf"/>
</dbReference>
<reference evidence="1 2" key="1">
    <citation type="submission" date="2018-07" db="EMBL/GenBank/DDBJ databases">
        <title>Brachybacteriurn paraconglorneratum KCTC 9916.</title>
        <authorList>
            <person name="Li Y."/>
        </authorList>
    </citation>
    <scope>NUCLEOTIDE SEQUENCE [LARGE SCALE GENOMIC DNA]</scope>
    <source>
        <strain evidence="1 2">KCTC 9916</strain>
    </source>
</reference>
<comment type="caution">
    <text evidence="1">The sequence shown here is derived from an EMBL/GenBank/DDBJ whole genome shotgun (WGS) entry which is preliminary data.</text>
</comment>
<dbReference type="NCBIfam" id="TIGR01509">
    <property type="entry name" value="HAD-SF-IA-v3"/>
    <property type="match status" value="1"/>
</dbReference>
<dbReference type="GeneID" id="78121498"/>
<proteinExistence type="predicted"/>
<dbReference type="AlphaFoldDB" id="A0A426SJ68"/>
<organism evidence="1 2">
    <name type="scientific">Brachybacterium paraconglomeratum</name>
    <dbReference type="NCBI Taxonomy" id="173362"/>
    <lineage>
        <taxon>Bacteria</taxon>
        <taxon>Bacillati</taxon>
        <taxon>Actinomycetota</taxon>
        <taxon>Actinomycetes</taxon>
        <taxon>Micrococcales</taxon>
        <taxon>Dermabacteraceae</taxon>
        <taxon>Brachybacterium</taxon>
    </lineage>
</organism>
<dbReference type="Pfam" id="PF00702">
    <property type="entry name" value="Hydrolase"/>
    <property type="match status" value="1"/>
</dbReference>
<dbReference type="Gene3D" id="3.40.50.1000">
    <property type="entry name" value="HAD superfamily/HAD-like"/>
    <property type="match status" value="1"/>
</dbReference>
<dbReference type="Proteomes" id="UP000274327">
    <property type="component" value="Unassembled WGS sequence"/>
</dbReference>
<name>A0A426SJ68_9MICO</name>